<protein>
    <recommendedName>
        <fullName evidence="1">peptidylprolyl isomerase</fullName>
        <ecNumber evidence="1">5.2.1.8</ecNumber>
    </recommendedName>
</protein>
<dbReference type="EMBL" id="UINC01018058">
    <property type="protein sequence ID" value="SVA75480.1"/>
    <property type="molecule type" value="Genomic_DNA"/>
</dbReference>
<gene>
    <name evidence="5" type="ORF">METZ01_LOCUS128334</name>
</gene>
<evidence type="ECO:0000256" key="2">
    <source>
        <dbReference type="ARBA" id="ARBA00023110"/>
    </source>
</evidence>
<dbReference type="PANTHER" id="PTHR45625">
    <property type="entry name" value="PEPTIDYL-PROLYL CIS-TRANS ISOMERASE-RELATED"/>
    <property type="match status" value="1"/>
</dbReference>
<dbReference type="GO" id="GO:0003755">
    <property type="term" value="F:peptidyl-prolyl cis-trans isomerase activity"/>
    <property type="evidence" value="ECO:0007669"/>
    <property type="project" value="UniProtKB-KW"/>
</dbReference>
<reference evidence="5" key="1">
    <citation type="submission" date="2018-05" db="EMBL/GenBank/DDBJ databases">
        <authorList>
            <person name="Lanie J.A."/>
            <person name="Ng W.-L."/>
            <person name="Kazmierczak K.M."/>
            <person name="Andrzejewski T.M."/>
            <person name="Davidsen T.M."/>
            <person name="Wayne K.J."/>
            <person name="Tettelin H."/>
            <person name="Glass J.I."/>
            <person name="Rusch D."/>
            <person name="Podicherti R."/>
            <person name="Tsui H.-C.T."/>
            <person name="Winkler M.E."/>
        </authorList>
    </citation>
    <scope>NUCLEOTIDE SEQUENCE</scope>
</reference>
<dbReference type="InterPro" id="IPR044666">
    <property type="entry name" value="Cyclophilin_A-like"/>
</dbReference>
<dbReference type="EC" id="5.2.1.8" evidence="1"/>
<dbReference type="Pfam" id="PF00160">
    <property type="entry name" value="Pro_isomerase"/>
    <property type="match status" value="1"/>
</dbReference>
<name>A0A381YF11_9ZZZZ</name>
<accession>A0A381YF11</accession>
<dbReference type="InterPro" id="IPR029000">
    <property type="entry name" value="Cyclophilin-like_dom_sf"/>
</dbReference>
<evidence type="ECO:0000259" key="4">
    <source>
        <dbReference type="PROSITE" id="PS50072"/>
    </source>
</evidence>
<evidence type="ECO:0000256" key="3">
    <source>
        <dbReference type="ARBA" id="ARBA00023235"/>
    </source>
</evidence>
<evidence type="ECO:0000256" key="1">
    <source>
        <dbReference type="ARBA" id="ARBA00013194"/>
    </source>
</evidence>
<evidence type="ECO:0000313" key="5">
    <source>
        <dbReference type="EMBL" id="SVA75480.1"/>
    </source>
</evidence>
<dbReference type="PRINTS" id="PR00153">
    <property type="entry name" value="CSAPPISMRASE"/>
</dbReference>
<dbReference type="AlphaFoldDB" id="A0A381YF11"/>
<dbReference type="SUPFAM" id="SSF50891">
    <property type="entry name" value="Cyclophilin-like"/>
    <property type="match status" value="1"/>
</dbReference>
<dbReference type="PROSITE" id="PS50072">
    <property type="entry name" value="CSA_PPIASE_2"/>
    <property type="match status" value="1"/>
</dbReference>
<feature type="domain" description="PPIase cyclophilin-type" evidence="4">
    <location>
        <begin position="14"/>
        <end position="177"/>
    </location>
</feature>
<keyword evidence="3" id="KW-0413">Isomerase</keyword>
<dbReference type="GO" id="GO:0006457">
    <property type="term" value="P:protein folding"/>
    <property type="evidence" value="ECO:0007669"/>
    <property type="project" value="InterPro"/>
</dbReference>
<dbReference type="InterPro" id="IPR002130">
    <property type="entry name" value="Cyclophilin-type_PPIase_dom"/>
</dbReference>
<organism evidence="5">
    <name type="scientific">marine metagenome</name>
    <dbReference type="NCBI Taxonomy" id="408172"/>
    <lineage>
        <taxon>unclassified sequences</taxon>
        <taxon>metagenomes</taxon>
        <taxon>ecological metagenomes</taxon>
    </lineage>
</organism>
<proteinExistence type="predicted"/>
<dbReference type="Gene3D" id="2.40.100.10">
    <property type="entry name" value="Cyclophilin-like"/>
    <property type="match status" value="1"/>
</dbReference>
<dbReference type="PANTHER" id="PTHR45625:SF4">
    <property type="entry name" value="PEPTIDYLPROLYL ISOMERASE DOMAIN AND WD REPEAT-CONTAINING PROTEIN 1"/>
    <property type="match status" value="1"/>
</dbReference>
<keyword evidence="2" id="KW-0697">Rotamase</keyword>
<dbReference type="CDD" id="cd00317">
    <property type="entry name" value="cyclophilin"/>
    <property type="match status" value="1"/>
</dbReference>
<dbReference type="PROSITE" id="PS00170">
    <property type="entry name" value="CSA_PPIASE_1"/>
    <property type="match status" value="1"/>
</dbReference>
<dbReference type="InterPro" id="IPR020892">
    <property type="entry name" value="Cyclophilin-type_PPIase_CS"/>
</dbReference>
<sequence>MTAIFLSCVQKPEEYAVIDTEEGQIVLKFFPDVAPKHVESFKILARDGYFNGTSFHRIVPGFVIQGGDPNSKDGDRYNDGLGGRAGKYYGIGEKDNPDTWMLPAEFNDRPHRRGTLSMARGPQENSAGSQFFICVGDQFQLDNKYTVFGEVIEGLDTVDRIVETLTPRKRNPNYERPDGYNPVFGMFMDITIGTAEELKLDLSI</sequence>